<name>A0A942UJX0_9BACI</name>
<keyword evidence="3" id="KW-1185">Reference proteome</keyword>
<reference evidence="2 3" key="1">
    <citation type="submission" date="2021-05" db="EMBL/GenBank/DDBJ databases">
        <title>Novel Bacillus species.</title>
        <authorList>
            <person name="Liu G."/>
        </authorList>
    </citation>
    <scope>NUCLEOTIDE SEQUENCE [LARGE SCALE GENOMIC DNA]</scope>
    <source>
        <strain evidence="2 3">FJAT-49682</strain>
    </source>
</reference>
<evidence type="ECO:0000313" key="3">
    <source>
        <dbReference type="Proteomes" id="UP000676456"/>
    </source>
</evidence>
<proteinExistence type="predicted"/>
<feature type="compositionally biased region" description="Polar residues" evidence="1">
    <location>
        <begin position="41"/>
        <end position="60"/>
    </location>
</feature>
<dbReference type="SUPFAM" id="SSF49764">
    <property type="entry name" value="HSP20-like chaperones"/>
    <property type="match status" value="1"/>
</dbReference>
<dbReference type="EMBL" id="JAGYPN010000001">
    <property type="protein sequence ID" value="MBS4222050.1"/>
    <property type="molecule type" value="Genomic_DNA"/>
</dbReference>
<organism evidence="2 3">
    <name type="scientific">Lederbergia citrea</name>
    <dbReference type="NCBI Taxonomy" id="2833581"/>
    <lineage>
        <taxon>Bacteria</taxon>
        <taxon>Bacillati</taxon>
        <taxon>Bacillota</taxon>
        <taxon>Bacilli</taxon>
        <taxon>Bacillales</taxon>
        <taxon>Bacillaceae</taxon>
        <taxon>Lederbergia</taxon>
    </lineage>
</organism>
<dbReference type="RefSeq" id="WP_213097022.1">
    <property type="nucleotide sequence ID" value="NZ_JAGYPN010000001.1"/>
</dbReference>
<evidence type="ECO:0000256" key="1">
    <source>
        <dbReference type="SAM" id="MobiDB-lite"/>
    </source>
</evidence>
<gene>
    <name evidence="2" type="ORF">KHA91_04685</name>
</gene>
<feature type="region of interest" description="Disordered" evidence="1">
    <location>
        <begin position="40"/>
        <end position="60"/>
    </location>
</feature>
<dbReference type="Gene3D" id="2.60.40.790">
    <property type="match status" value="1"/>
</dbReference>
<protein>
    <submittedName>
        <fullName evidence="2">Hsp20/alpha crystallin family protein</fullName>
    </submittedName>
</protein>
<comment type="caution">
    <text evidence="2">The sequence shown here is derived from an EMBL/GenBank/DDBJ whole genome shotgun (WGS) entry which is preliminary data.</text>
</comment>
<sequence length="153" mass="17524">MIPWGMFPFNDQIKKMTEQMNNGDVHSYVQEMMKKLVPSPMETTQNPFNTERTQSQPSSQTDFQVNVFETFDDVFVRISLPADVSLENMKIFHTSNQAIVENMQEKGSRKVITLPCLVKKKGATAQVKDGILEIKIPKSDDLQFTEISISEKY</sequence>
<dbReference type="AlphaFoldDB" id="A0A942UJX0"/>
<dbReference type="Proteomes" id="UP000676456">
    <property type="component" value="Unassembled WGS sequence"/>
</dbReference>
<evidence type="ECO:0000313" key="2">
    <source>
        <dbReference type="EMBL" id="MBS4222050.1"/>
    </source>
</evidence>
<accession>A0A942UJX0</accession>
<dbReference type="CDD" id="cd00298">
    <property type="entry name" value="ACD_sHsps_p23-like"/>
    <property type="match status" value="1"/>
</dbReference>
<dbReference type="InterPro" id="IPR008978">
    <property type="entry name" value="HSP20-like_chaperone"/>
</dbReference>